<dbReference type="InterPro" id="IPR015422">
    <property type="entry name" value="PyrdxlP-dep_Trfase_small"/>
</dbReference>
<dbReference type="InterPro" id="IPR015424">
    <property type="entry name" value="PyrdxlP-dep_Trfase"/>
</dbReference>
<protein>
    <submittedName>
        <fullName evidence="5">Aspartate aminotransferase family protein</fullName>
    </submittedName>
</protein>
<dbReference type="Proteomes" id="UP001620597">
    <property type="component" value="Unassembled WGS sequence"/>
</dbReference>
<organism evidence="5 6">
    <name type="scientific">Oceanobacter antarcticus</name>
    <dbReference type="NCBI Taxonomy" id="3133425"/>
    <lineage>
        <taxon>Bacteria</taxon>
        <taxon>Pseudomonadati</taxon>
        <taxon>Pseudomonadota</taxon>
        <taxon>Gammaproteobacteria</taxon>
        <taxon>Oceanospirillales</taxon>
        <taxon>Oceanospirillaceae</taxon>
        <taxon>Oceanobacter</taxon>
    </lineage>
</organism>
<dbReference type="PIRSF" id="PIRSF000521">
    <property type="entry name" value="Transaminase_4ab_Lys_Orn"/>
    <property type="match status" value="1"/>
</dbReference>
<dbReference type="Gene3D" id="3.90.1150.10">
    <property type="entry name" value="Aspartate Aminotransferase, domain 1"/>
    <property type="match status" value="1"/>
</dbReference>
<comment type="cofactor">
    <cofactor evidence="1">
        <name>pyridoxal 5'-phosphate</name>
        <dbReference type="ChEBI" id="CHEBI:597326"/>
    </cofactor>
</comment>
<reference evidence="5 6" key="1">
    <citation type="submission" date="2024-03" db="EMBL/GenBank/DDBJ databases">
        <title>High-quality draft genome sequence of Oceanobacter sp. wDCs-4.</title>
        <authorList>
            <person name="Dong C."/>
        </authorList>
    </citation>
    <scope>NUCLEOTIDE SEQUENCE [LARGE SCALE GENOMIC DNA]</scope>
    <source>
        <strain evidence="6">wDCs-4</strain>
    </source>
</reference>
<evidence type="ECO:0000256" key="2">
    <source>
        <dbReference type="ARBA" id="ARBA00008954"/>
    </source>
</evidence>
<dbReference type="InterPro" id="IPR049704">
    <property type="entry name" value="Aminotrans_3_PPA_site"/>
</dbReference>
<dbReference type="Gene3D" id="3.40.640.10">
    <property type="entry name" value="Type I PLP-dependent aspartate aminotransferase-like (Major domain)"/>
    <property type="match status" value="1"/>
</dbReference>
<dbReference type="PANTHER" id="PTHR45688">
    <property type="match status" value="1"/>
</dbReference>
<comment type="caution">
    <text evidence="5">The sequence shown here is derived from an EMBL/GenBank/DDBJ whole genome shotgun (WGS) entry which is preliminary data.</text>
</comment>
<keyword evidence="5" id="KW-0032">Aminotransferase</keyword>
<keyword evidence="6" id="KW-1185">Reference proteome</keyword>
<keyword evidence="3 4" id="KW-0663">Pyridoxal phosphate</keyword>
<dbReference type="PANTHER" id="PTHR45688:SF13">
    <property type="entry name" value="ALANINE--GLYOXYLATE AMINOTRANSFERASE 2-LIKE"/>
    <property type="match status" value="1"/>
</dbReference>
<dbReference type="InterPro" id="IPR005814">
    <property type="entry name" value="Aminotrans_3"/>
</dbReference>
<dbReference type="Pfam" id="PF00202">
    <property type="entry name" value="Aminotran_3"/>
    <property type="match status" value="1"/>
</dbReference>
<evidence type="ECO:0000256" key="3">
    <source>
        <dbReference type="ARBA" id="ARBA00022898"/>
    </source>
</evidence>
<dbReference type="EMBL" id="JBBKTX010000029">
    <property type="protein sequence ID" value="MFK4754363.1"/>
    <property type="molecule type" value="Genomic_DNA"/>
</dbReference>
<accession>A0ABW8NN02</accession>
<proteinExistence type="inferred from homology"/>
<dbReference type="PROSITE" id="PS00600">
    <property type="entry name" value="AA_TRANSFER_CLASS_3"/>
    <property type="match status" value="1"/>
</dbReference>
<dbReference type="SUPFAM" id="SSF53383">
    <property type="entry name" value="PLP-dependent transferases"/>
    <property type="match status" value="1"/>
</dbReference>
<dbReference type="RefSeq" id="WP_416207239.1">
    <property type="nucleotide sequence ID" value="NZ_JBBKTX010000029.1"/>
</dbReference>
<evidence type="ECO:0000313" key="5">
    <source>
        <dbReference type="EMBL" id="MFK4754363.1"/>
    </source>
</evidence>
<name>A0ABW8NN02_9GAMM</name>
<gene>
    <name evidence="5" type="ORF">WG929_18305</name>
</gene>
<evidence type="ECO:0000313" key="6">
    <source>
        <dbReference type="Proteomes" id="UP001620597"/>
    </source>
</evidence>
<evidence type="ECO:0000256" key="4">
    <source>
        <dbReference type="RuleBase" id="RU003560"/>
    </source>
</evidence>
<comment type="similarity">
    <text evidence="2 4">Belongs to the class-III pyridoxal-phosphate-dependent aminotransferase family.</text>
</comment>
<evidence type="ECO:0000256" key="1">
    <source>
        <dbReference type="ARBA" id="ARBA00001933"/>
    </source>
</evidence>
<dbReference type="CDD" id="cd00610">
    <property type="entry name" value="OAT_like"/>
    <property type="match status" value="1"/>
</dbReference>
<dbReference type="InterPro" id="IPR015421">
    <property type="entry name" value="PyrdxlP-dep_Trfase_major"/>
</dbReference>
<dbReference type="GO" id="GO:0008483">
    <property type="term" value="F:transaminase activity"/>
    <property type="evidence" value="ECO:0007669"/>
    <property type="project" value="UniProtKB-KW"/>
</dbReference>
<keyword evidence="5" id="KW-0808">Transferase</keyword>
<sequence length="442" mass="47229">MNQTDTAVRPILDMNAFDATQASSNHQVSRRLNNLGAASVLFYRQPIEMVTAQGCWMTAADGSRYLDFYNNVPSVGHCHPKVIEAVTEQMSRLNTNTRYLVAVVDDYLDALKAKLPDALANVVMTCSGSEANDLAMRIARKVSGGTGFIVTEAAYHGNTALVTEVSPSAFRHASLPDHVVAIPAPSALVYGNDIATGFANAVRAAVKTLAQRGHRPAALLVDSIFSSDGVFAQPAGFLQAAVDTIHQAGGLYIADEVQPGFGRLGDAFWGFDYHGVQPDLVTMGKPMGNGFPMAAMASRPEYLAAFCEDTGYFNTFGGNPVAAAAGLAVLKVLEQQGLQHNARDTGYWLQQQLNQLAAEHHRITDVRGSGLFIGVDLGAEDDPTRPDPVYTVQIINRMRDAGVLIGAAGKHAATLKVRPPLCLTRNEAQQFVDALSAALTTD</sequence>